<accession>A0ACC1MP30</accession>
<reference evidence="1" key="1">
    <citation type="submission" date="2022-08" db="EMBL/GenBank/DDBJ databases">
        <title>Genome Sequence of Lecanicillium fungicola.</title>
        <authorList>
            <person name="Buettner E."/>
        </authorList>
    </citation>
    <scope>NUCLEOTIDE SEQUENCE</scope>
    <source>
        <strain evidence="1">Babe33</strain>
    </source>
</reference>
<proteinExistence type="predicted"/>
<sequence length="1202" mass="133217">MVSTSWRIEPPELFDARQALRIGTYVEAHAAINRLPPAYSMADEVFLVLLEILNAKGDFLDLQDAATRFLSADSAPSPAMTELLQLVLARCKMMIDMAMADYLRAALETWESSLKDVDLSICDKVTIALEAEFHRGMHVYVHFVYNSKNADERPRDTDFGIEHMSDYPMPFTRRDGAARLTAVLHRLLDYADPHAAFNIHTLLIAWHPVDEVNEVSSGSLLDQILRRGMGDPLLAARIYLHHASVLARRTTFEMANILIGEAVNCIQFLGESEYAGEVRLIKAKLAFVAISGLNALSGTMASVVMEEEHVNMIRDFMLAQQYSLASKAVSQYMDCVDYIPRPTRVNDVLDLSDMIGAKCGNNAYMWTTRLIALASTPLKAHIALGRQSVWCKTYLETYADTGALEVVRRYALYYSMYYHRIGDWTQQLHWFMMAGDINKRITNDPETRISNLYATFTVMLLRLQNLPAEEMEDEMESVQEYGVEGFYAAQEAGYNELAHKFLTKLSILGVPAEALLSASQEELSLAVAPLGEPQNLDAEELLDLYVKQRDLLDRLLDHNLADQAFELYDQMEAYMEPIFKLLRHGTDLKLRMVDFATVQNAISLKLSGRVMGVESATFEQRMRAFEIAKTTAAQCEELGELHSQRQALFVAAQWAFRLKLPNWGKDVLDLLYAAEDCLDITRTHVTGGSRIDTLGDKQRLVASFGRSDVYTFGYMVLAALNDNTDLLSIASPKDKITSNDIWAWTQRGKGRSVIDLLHAAESEAEQATSEPAAGSAMTDAKQEAQEKATLATEIGASISLADVQVMSDDYAKNETGSAMILVDWFVASSHIDMIIVDADGNIHNEILDFTIEYAMKSLMRQPCSLRAAADVKAWKETYLGQTEFLSDMLTTEALTELDWLVEPLQKHSKPGDLLVFCPSGVLHGLPLHALSIDGQCLIERNPIVYSGSLSLLLNCYRRANTRATTAYSTSAVFGVYGKSGQSNSSKSTEEAKVEETLERVSSCLRTKAVYGISPDAFVEKCRDQHVIHYHGHAVLGRAKQGNFGQSLLLTDSSTDSNFLQWEDAIEDSLLLGTSETANASSGRAVRLTARDMIARLKLSSAHVTLIACNSASLEFSAGDEPQGMIPVLLLCGATSVLGTLWPILSSDGRSFSESFYTSFGEAGSVVNLAQAVQQSVLAVKAARPEPIHWAGFVLHGAWFHKC</sequence>
<comment type="caution">
    <text evidence="1">The sequence shown here is derived from an EMBL/GenBank/DDBJ whole genome shotgun (WGS) entry which is preliminary data.</text>
</comment>
<dbReference type="Proteomes" id="UP001143910">
    <property type="component" value="Unassembled WGS sequence"/>
</dbReference>
<dbReference type="EMBL" id="JANJQO010001906">
    <property type="protein sequence ID" value="KAJ2968765.1"/>
    <property type="molecule type" value="Genomic_DNA"/>
</dbReference>
<evidence type="ECO:0000313" key="1">
    <source>
        <dbReference type="EMBL" id="KAJ2968765.1"/>
    </source>
</evidence>
<organism evidence="1 2">
    <name type="scientific">Zarea fungicola</name>
    <dbReference type="NCBI Taxonomy" id="93591"/>
    <lineage>
        <taxon>Eukaryota</taxon>
        <taxon>Fungi</taxon>
        <taxon>Dikarya</taxon>
        <taxon>Ascomycota</taxon>
        <taxon>Pezizomycotina</taxon>
        <taxon>Sordariomycetes</taxon>
        <taxon>Hypocreomycetidae</taxon>
        <taxon>Hypocreales</taxon>
        <taxon>Cordycipitaceae</taxon>
        <taxon>Zarea</taxon>
    </lineage>
</organism>
<name>A0ACC1MP30_9HYPO</name>
<evidence type="ECO:0000313" key="2">
    <source>
        <dbReference type="Proteomes" id="UP001143910"/>
    </source>
</evidence>
<protein>
    <submittedName>
        <fullName evidence="1">Uncharacterized protein</fullName>
    </submittedName>
</protein>
<gene>
    <name evidence="1" type="ORF">NQ176_g9020</name>
</gene>
<keyword evidence="2" id="KW-1185">Reference proteome</keyword>